<dbReference type="RefSeq" id="WP_305962926.1">
    <property type="nucleotide sequence ID" value="NZ_JAVAMQ010000006.1"/>
</dbReference>
<sequence>MDRTRIVRWLRVLLPLIALAMLSTMFLFSRQPGTAPQIPYTEVDAEAMAREPRVVAPQYSGVTGDGAELSLTARSAAPARDGRDGAASDLHLDWRRPDGLRAELTAPDVGIGDDAITLRGGVRMGTSSGWVLESPEIEAATDRSLLAARDGIRATAPFGQLSAGAMELAPAEASADGAASAVLRFSDGVRLLYQP</sequence>
<dbReference type="Proteomes" id="UP001224997">
    <property type="component" value="Unassembled WGS sequence"/>
</dbReference>
<comment type="caution">
    <text evidence="2">The sequence shown here is derived from an EMBL/GenBank/DDBJ whole genome shotgun (WGS) entry which is preliminary data.</text>
</comment>
<feature type="transmembrane region" description="Helical" evidence="1">
    <location>
        <begin position="12"/>
        <end position="29"/>
    </location>
</feature>
<proteinExistence type="predicted"/>
<evidence type="ECO:0000313" key="2">
    <source>
        <dbReference type="EMBL" id="MDP5307073.1"/>
    </source>
</evidence>
<keyword evidence="1" id="KW-0472">Membrane</keyword>
<dbReference type="EMBL" id="JAVAMQ010000006">
    <property type="protein sequence ID" value="MDP5307073.1"/>
    <property type="molecule type" value="Genomic_DNA"/>
</dbReference>
<organism evidence="2 3">
    <name type="scientific">Paracoccus spongiarum</name>
    <dbReference type="NCBI Taxonomy" id="3064387"/>
    <lineage>
        <taxon>Bacteria</taxon>
        <taxon>Pseudomonadati</taxon>
        <taxon>Pseudomonadota</taxon>
        <taxon>Alphaproteobacteria</taxon>
        <taxon>Rhodobacterales</taxon>
        <taxon>Paracoccaceae</taxon>
        <taxon>Paracoccus</taxon>
    </lineage>
</organism>
<evidence type="ECO:0008006" key="4">
    <source>
        <dbReference type="Google" id="ProtNLM"/>
    </source>
</evidence>
<protein>
    <recommendedName>
        <fullName evidence="4">Lipopolysaccharide export system protein LptC</fullName>
    </recommendedName>
</protein>
<accession>A0ABT9JB68</accession>
<reference evidence="2 3" key="1">
    <citation type="submission" date="2023-08" db="EMBL/GenBank/DDBJ databases">
        <authorList>
            <person name="Park J.-S."/>
        </authorList>
    </citation>
    <scope>NUCLEOTIDE SEQUENCE [LARGE SCALE GENOMIC DNA]</scope>
    <source>
        <strain evidence="2 3">2205BS29-5</strain>
    </source>
</reference>
<evidence type="ECO:0000313" key="3">
    <source>
        <dbReference type="Proteomes" id="UP001224997"/>
    </source>
</evidence>
<evidence type="ECO:0000256" key="1">
    <source>
        <dbReference type="SAM" id="Phobius"/>
    </source>
</evidence>
<keyword evidence="1" id="KW-0812">Transmembrane</keyword>
<gene>
    <name evidence="2" type="ORF">Q5Y72_08200</name>
</gene>
<keyword evidence="3" id="KW-1185">Reference proteome</keyword>
<name>A0ABT9JB68_9RHOB</name>
<keyword evidence="1" id="KW-1133">Transmembrane helix</keyword>